<accession>A0A8S5VCV5</accession>
<protein>
    <submittedName>
        <fullName evidence="1">Uncharacterized protein</fullName>
    </submittedName>
</protein>
<dbReference type="EMBL" id="BK016244">
    <property type="protein sequence ID" value="DAG04541.1"/>
    <property type="molecule type" value="Genomic_DNA"/>
</dbReference>
<proteinExistence type="predicted"/>
<evidence type="ECO:0000313" key="1">
    <source>
        <dbReference type="EMBL" id="DAG04541.1"/>
    </source>
</evidence>
<sequence length="108" mass="12284">MRLIIEGKTNRDDVMVNTAKVTLPSGDVYTIDRDCTEYTIDTVTGYLSMTWDMCYLHMINDILLFDNTAYLSSDDGFQDILNEGTLELELEDDAGSDYVVEVAKWSFC</sequence>
<reference evidence="1" key="1">
    <citation type="journal article" date="2021" name="Proc. Natl. Acad. Sci. U.S.A.">
        <title>A Catalog of Tens of Thousands of Viruses from Human Metagenomes Reveals Hidden Associations with Chronic Diseases.</title>
        <authorList>
            <person name="Tisza M.J."/>
            <person name="Buck C.B."/>
        </authorList>
    </citation>
    <scope>NUCLEOTIDE SEQUENCE</scope>
    <source>
        <strain evidence="1">CtDXu9</strain>
    </source>
</reference>
<name>A0A8S5VCV5_9CAUD</name>
<organism evidence="1">
    <name type="scientific">Siphoviridae sp. ctDXu9</name>
    <dbReference type="NCBI Taxonomy" id="2825387"/>
    <lineage>
        <taxon>Viruses</taxon>
        <taxon>Duplodnaviria</taxon>
        <taxon>Heunggongvirae</taxon>
        <taxon>Uroviricota</taxon>
        <taxon>Caudoviricetes</taxon>
    </lineage>
</organism>